<sequence length="1054" mass="117926">MPLENDLNKVLVLGSGPNIVGNVAEMDVYTEAAIRAFQEEDVHVVLVNPNPATVAGDRQKGVTVYLEPMTLSFMKRILRMEEPDAIVTAYGSTNGLKVAKELVEDGIIQEMGIKLMTTNTKLLNILSHKDQIAFLQKHKFPTSESWHLEADKETILDHLNQVNFPVLVTKYHQYIRNEHFKFQDVKSLESFFKQESMIEQFKLTNYRLTEDLSDWEEIIVDVIRDNNGNFNFLNIASCIESVSINSGDSFIVAPALTLNNDHVRQLRKLTKKVMNSLNVKGFLSIHFAVSHSDTSIKAKILTIKERLTRSSLLSKRVGMYDVGYVLAKIALGYNLNEIVQPLTGLNAAIEPVLDVVAVKAPYFSFNESGLNHYKLSDRMRSSGESINIGRNFEAAFLKSLDSCFDLHLFQKVFFGELKKSNEEILADLSEPNEQHLIITLAAIYQGIDYVAIHEVTRIHPIFFEKLSNIIKIIKQLQASFTLESLKMAKKYGFSDVLISLFTNKTGHEIEKIRHEENILPAYLSLDGSSGLYPAKYSVCYSAYDCRNEISPITDGENKVLIIGMHPIQVSLTSEYDYMLYHAIKTLKANNIKTILISNNPEAVSTAYELVDRTYFEPITISNIREIVNREGIKQVLTQFSGKEVNQMRADFAESGLEILGQGDYSQQIAGQVLNINDSNIAVVPHAKLSQRAQAIEFSKSHGFPVLIGGKANKIKLKSAVVYDIPALEKYIDENNLDEITISSFIEGRKYEVTAISDGKEVTIPGIIEHLEQTGSHASDSIAVFKPQNLTSEQMSLLVKVSQELISKFEMPGMFNLHFLYAKKRFFILQVKTYAGHNLAFLSKSLNKDLVAITTKCLLGQSLKEQGIEPGIWNVSNLIHVKMPVFSYIGYESDNTFDSKMKSSGSVMGRDTQLSKALFKGYEGSNLNIPSYGTIFISVRDEDKQNTIALAKRFHRLGFKLVATEGTATILAEAGITTGIVKKVQEDQHNLLEKIASHKIVMVINITNLSDNASHDAIQIRDQALSTHIPVFSSLQTAKLILAVLESLALTTQPI</sequence>
<comment type="cofactor">
    <cofactor evidence="2">
        <name>Mg(2+)</name>
        <dbReference type="ChEBI" id="CHEBI:18420"/>
    </cofactor>
</comment>
<proteinExistence type="inferred from homology"/>
<protein>
    <submittedName>
        <fullName evidence="20">Carbamoyl phosphate synthase large subunit</fullName>
    </submittedName>
</protein>
<dbReference type="InterPro" id="IPR016185">
    <property type="entry name" value="PreATP-grasp_dom_sf"/>
</dbReference>
<dbReference type="PANTHER" id="PTHR11405:SF53">
    <property type="entry name" value="CARBAMOYL-PHOSPHATE SYNTHASE [AMMONIA], MITOCHONDRIAL"/>
    <property type="match status" value="1"/>
</dbReference>
<dbReference type="EMBL" id="AZFB01000002">
    <property type="protein sequence ID" value="KRL63620.1"/>
    <property type="molecule type" value="Genomic_DNA"/>
</dbReference>
<dbReference type="InterPro" id="IPR036914">
    <property type="entry name" value="MGS-like_dom_sf"/>
</dbReference>
<gene>
    <name evidence="20" type="ORF">FC23_GL000529</name>
</gene>
<evidence type="ECO:0000256" key="11">
    <source>
        <dbReference type="ARBA" id="ARBA00022840"/>
    </source>
</evidence>
<dbReference type="GO" id="GO:0004087">
    <property type="term" value="F:carbamoyl-phosphate synthase (ammonia) activity"/>
    <property type="evidence" value="ECO:0007669"/>
    <property type="project" value="UniProtKB-EC"/>
</dbReference>
<evidence type="ECO:0000259" key="18">
    <source>
        <dbReference type="PROSITE" id="PS50975"/>
    </source>
</evidence>
<dbReference type="Gene3D" id="3.40.50.20">
    <property type="match status" value="2"/>
</dbReference>
<keyword evidence="12" id="KW-0460">Magnesium</keyword>
<evidence type="ECO:0000256" key="16">
    <source>
        <dbReference type="ARBA" id="ARBA00048816"/>
    </source>
</evidence>
<evidence type="ECO:0000256" key="5">
    <source>
        <dbReference type="ARBA" id="ARBA00022571"/>
    </source>
</evidence>
<evidence type="ECO:0000256" key="12">
    <source>
        <dbReference type="ARBA" id="ARBA00022842"/>
    </source>
</evidence>
<dbReference type="InterPro" id="IPR011607">
    <property type="entry name" value="MGS-like_dom"/>
</dbReference>
<dbReference type="FunFam" id="3.40.50.20:FF:000001">
    <property type="entry name" value="Carbamoyl-phosphate synthase large chain"/>
    <property type="match status" value="2"/>
</dbReference>
<dbReference type="SMART" id="SM00851">
    <property type="entry name" value="MGS"/>
    <property type="match status" value="1"/>
</dbReference>
<dbReference type="Pfam" id="PF02786">
    <property type="entry name" value="CPSase_L_D2"/>
    <property type="match status" value="2"/>
</dbReference>
<evidence type="ECO:0000256" key="10">
    <source>
        <dbReference type="ARBA" id="ARBA00022741"/>
    </source>
</evidence>
<dbReference type="NCBIfam" id="NF009455">
    <property type="entry name" value="PRK12815.1"/>
    <property type="match status" value="1"/>
</dbReference>
<keyword evidence="14" id="KW-0464">Manganese</keyword>
<dbReference type="SUPFAM" id="SSF48108">
    <property type="entry name" value="Carbamoyl phosphate synthetase, large subunit connection domain"/>
    <property type="match status" value="1"/>
</dbReference>
<dbReference type="Pfam" id="PF02787">
    <property type="entry name" value="CPSase_L_D3"/>
    <property type="match status" value="1"/>
</dbReference>
<dbReference type="Pfam" id="PF25596">
    <property type="entry name" value="CPSase_L_D1"/>
    <property type="match status" value="2"/>
</dbReference>
<dbReference type="SUPFAM" id="SSF52335">
    <property type="entry name" value="Methylglyoxal synthase-like"/>
    <property type="match status" value="1"/>
</dbReference>
<feature type="domain" description="MGS-like" evidence="19">
    <location>
        <begin position="926"/>
        <end position="1054"/>
    </location>
</feature>
<dbReference type="GO" id="GO:0044205">
    <property type="term" value="P:'de novo' UMP biosynthetic process"/>
    <property type="evidence" value="ECO:0007669"/>
    <property type="project" value="UniProtKB-UniPathway"/>
</dbReference>
<evidence type="ECO:0000256" key="2">
    <source>
        <dbReference type="ARBA" id="ARBA00001946"/>
    </source>
</evidence>
<dbReference type="STRING" id="1122152.GCA_000425905_00295"/>
<dbReference type="Pfam" id="PF02142">
    <property type="entry name" value="MGS"/>
    <property type="match status" value="1"/>
</dbReference>
<dbReference type="Gene3D" id="3.30.470.20">
    <property type="entry name" value="ATP-grasp fold, B domain"/>
    <property type="match status" value="2"/>
</dbReference>
<dbReference type="Proteomes" id="UP000051931">
    <property type="component" value="Unassembled WGS sequence"/>
</dbReference>
<accession>A0A0R1S7U4</accession>
<dbReference type="InterPro" id="IPR013815">
    <property type="entry name" value="ATP_grasp_subdomain_1"/>
</dbReference>
<dbReference type="GO" id="GO:0005524">
    <property type="term" value="F:ATP binding"/>
    <property type="evidence" value="ECO:0007669"/>
    <property type="project" value="UniProtKB-UniRule"/>
</dbReference>
<dbReference type="InterPro" id="IPR005480">
    <property type="entry name" value="CPSase_lsu_oligo"/>
</dbReference>
<dbReference type="SMART" id="SM01096">
    <property type="entry name" value="CPSase_L_D3"/>
    <property type="match status" value="1"/>
</dbReference>
<comment type="caution">
    <text evidence="20">The sequence shown here is derived from an EMBL/GenBank/DDBJ whole genome shotgun (WGS) entry which is preliminary data.</text>
</comment>
<evidence type="ECO:0000259" key="19">
    <source>
        <dbReference type="PROSITE" id="PS51855"/>
    </source>
</evidence>
<evidence type="ECO:0000256" key="1">
    <source>
        <dbReference type="ARBA" id="ARBA00001936"/>
    </source>
</evidence>
<dbReference type="PANTHER" id="PTHR11405">
    <property type="entry name" value="CARBAMOYLTRANSFERASE FAMILY MEMBER"/>
    <property type="match status" value="1"/>
</dbReference>
<dbReference type="PATRIC" id="fig|1122152.4.peg.537"/>
<evidence type="ECO:0000256" key="4">
    <source>
        <dbReference type="ARBA" id="ARBA00009799"/>
    </source>
</evidence>
<dbReference type="NCBIfam" id="NF003671">
    <property type="entry name" value="PRK05294.1"/>
    <property type="match status" value="1"/>
</dbReference>
<dbReference type="UniPathway" id="UPA00070">
    <property type="reaction ID" value="UER00115"/>
</dbReference>
<evidence type="ECO:0000256" key="8">
    <source>
        <dbReference type="ARBA" id="ARBA00022723"/>
    </source>
</evidence>
<dbReference type="AlphaFoldDB" id="A0A0R1S7U4"/>
<evidence type="ECO:0000256" key="3">
    <source>
        <dbReference type="ARBA" id="ARBA00005077"/>
    </source>
</evidence>
<feature type="domain" description="ATP-grasp" evidence="18">
    <location>
        <begin position="132"/>
        <end position="331"/>
    </location>
</feature>
<dbReference type="InterPro" id="IPR005483">
    <property type="entry name" value="CPSase_dom"/>
</dbReference>
<keyword evidence="9" id="KW-0677">Repeat</keyword>
<keyword evidence="21" id="KW-1185">Reference proteome</keyword>
<dbReference type="PROSITE" id="PS51855">
    <property type="entry name" value="MGS"/>
    <property type="match status" value="1"/>
</dbReference>
<comment type="catalytic activity">
    <reaction evidence="15">
        <text>hydrogencarbonate + NH4(+) + 2 ATP = carbamoyl phosphate + 2 ADP + phosphate + 2 H(+)</text>
        <dbReference type="Rhea" id="RHEA:18029"/>
        <dbReference type="ChEBI" id="CHEBI:15378"/>
        <dbReference type="ChEBI" id="CHEBI:17544"/>
        <dbReference type="ChEBI" id="CHEBI:28938"/>
        <dbReference type="ChEBI" id="CHEBI:30616"/>
        <dbReference type="ChEBI" id="CHEBI:43474"/>
        <dbReference type="ChEBI" id="CHEBI:58228"/>
        <dbReference type="ChEBI" id="CHEBI:456216"/>
        <dbReference type="EC" id="6.3.4.16"/>
    </reaction>
</comment>
<comment type="catalytic activity">
    <reaction evidence="16">
        <text>hydrogencarbonate + L-glutamine + 2 ATP + H2O = carbamoyl phosphate + L-glutamate + 2 ADP + phosphate + 2 H(+)</text>
        <dbReference type="Rhea" id="RHEA:18633"/>
        <dbReference type="ChEBI" id="CHEBI:15377"/>
        <dbReference type="ChEBI" id="CHEBI:15378"/>
        <dbReference type="ChEBI" id="CHEBI:17544"/>
        <dbReference type="ChEBI" id="CHEBI:29985"/>
        <dbReference type="ChEBI" id="CHEBI:30616"/>
        <dbReference type="ChEBI" id="CHEBI:43474"/>
        <dbReference type="ChEBI" id="CHEBI:58228"/>
        <dbReference type="ChEBI" id="CHEBI:58359"/>
        <dbReference type="ChEBI" id="CHEBI:456216"/>
        <dbReference type="EC" id="6.3.5.5"/>
    </reaction>
</comment>
<comment type="similarity">
    <text evidence="4">Belongs to the CarB family.</text>
</comment>
<evidence type="ECO:0000256" key="9">
    <source>
        <dbReference type="ARBA" id="ARBA00022737"/>
    </source>
</evidence>
<comment type="pathway">
    <text evidence="3">Amino-acid biosynthesis; L-arginine biosynthesis; carbamoyl phosphate from bicarbonate: step 1/1.</text>
</comment>
<dbReference type="GO" id="GO:0005737">
    <property type="term" value="C:cytoplasm"/>
    <property type="evidence" value="ECO:0007669"/>
    <property type="project" value="TreeGrafter"/>
</dbReference>
<dbReference type="GO" id="GO:0006526">
    <property type="term" value="P:L-arginine biosynthetic process"/>
    <property type="evidence" value="ECO:0007669"/>
    <property type="project" value="UniProtKB-KW"/>
</dbReference>
<evidence type="ECO:0000256" key="17">
    <source>
        <dbReference type="PROSITE-ProRule" id="PRU00409"/>
    </source>
</evidence>
<evidence type="ECO:0000256" key="6">
    <source>
        <dbReference type="ARBA" id="ARBA00022598"/>
    </source>
</evidence>
<dbReference type="eggNOG" id="COG0458">
    <property type="taxonomic scope" value="Bacteria"/>
</dbReference>
<name>A0A0R1S7U4_9LACO</name>
<dbReference type="GO" id="GO:0004088">
    <property type="term" value="F:carbamoyl-phosphate synthase (glutamine-hydrolyzing) activity"/>
    <property type="evidence" value="ECO:0007669"/>
    <property type="project" value="UniProtKB-EC"/>
</dbReference>
<keyword evidence="13" id="KW-0665">Pyrimidine biosynthesis</keyword>
<dbReference type="GO" id="GO:0046872">
    <property type="term" value="F:metal ion binding"/>
    <property type="evidence" value="ECO:0007669"/>
    <property type="project" value="UniProtKB-KW"/>
</dbReference>
<keyword evidence="10 17" id="KW-0547">Nucleotide-binding</keyword>
<dbReference type="Gene3D" id="3.30.1490.20">
    <property type="entry name" value="ATP-grasp fold, A domain"/>
    <property type="match status" value="1"/>
</dbReference>
<keyword evidence="5" id="KW-0055">Arginine biosynthesis</keyword>
<dbReference type="PROSITE" id="PS50975">
    <property type="entry name" value="ATP_GRASP"/>
    <property type="match status" value="2"/>
</dbReference>
<dbReference type="SUPFAM" id="SSF52440">
    <property type="entry name" value="PreATP-grasp domain"/>
    <property type="match status" value="2"/>
</dbReference>
<evidence type="ECO:0000313" key="20">
    <source>
        <dbReference type="EMBL" id="KRL63620.1"/>
    </source>
</evidence>
<dbReference type="GO" id="GO:0006541">
    <property type="term" value="P:glutamine metabolic process"/>
    <property type="evidence" value="ECO:0007669"/>
    <property type="project" value="TreeGrafter"/>
</dbReference>
<keyword evidence="7" id="KW-0028">Amino-acid biosynthesis</keyword>
<dbReference type="InterPro" id="IPR011761">
    <property type="entry name" value="ATP-grasp"/>
</dbReference>
<dbReference type="InterPro" id="IPR036897">
    <property type="entry name" value="CarbamoylP_synth_lsu_oligo_sf"/>
</dbReference>
<keyword evidence="8" id="KW-0479">Metal-binding</keyword>
<evidence type="ECO:0000313" key="21">
    <source>
        <dbReference type="Proteomes" id="UP000051931"/>
    </source>
</evidence>
<reference evidence="20 21" key="1">
    <citation type="journal article" date="2015" name="Genome Announc.">
        <title>Expanding the biotechnology potential of lactobacilli through comparative genomics of 213 strains and associated genera.</title>
        <authorList>
            <person name="Sun Z."/>
            <person name="Harris H.M."/>
            <person name="McCann A."/>
            <person name="Guo C."/>
            <person name="Argimon S."/>
            <person name="Zhang W."/>
            <person name="Yang X."/>
            <person name="Jeffery I.B."/>
            <person name="Cooney J.C."/>
            <person name="Kagawa T.F."/>
            <person name="Liu W."/>
            <person name="Song Y."/>
            <person name="Salvetti E."/>
            <person name="Wrobel A."/>
            <person name="Rasinkangas P."/>
            <person name="Parkhill J."/>
            <person name="Rea M.C."/>
            <person name="O'Sullivan O."/>
            <person name="Ritari J."/>
            <person name="Douillard F.P."/>
            <person name="Paul Ross R."/>
            <person name="Yang R."/>
            <person name="Briner A.E."/>
            <person name="Felis G.E."/>
            <person name="de Vos W.M."/>
            <person name="Barrangou R."/>
            <person name="Klaenhammer T.R."/>
            <person name="Caufield P.W."/>
            <person name="Cui Y."/>
            <person name="Zhang H."/>
            <person name="O'Toole P.W."/>
        </authorList>
    </citation>
    <scope>NUCLEOTIDE SEQUENCE [LARGE SCALE GENOMIC DNA]</scope>
    <source>
        <strain evidence="20 21">DSM 15354</strain>
    </source>
</reference>
<feature type="domain" description="ATP-grasp" evidence="18">
    <location>
        <begin position="672"/>
        <end position="858"/>
    </location>
</feature>
<evidence type="ECO:0000256" key="13">
    <source>
        <dbReference type="ARBA" id="ARBA00022975"/>
    </source>
</evidence>
<dbReference type="PRINTS" id="PR00098">
    <property type="entry name" value="CPSASE"/>
</dbReference>
<keyword evidence="11 17" id="KW-0067">ATP-binding</keyword>
<evidence type="ECO:0000256" key="15">
    <source>
        <dbReference type="ARBA" id="ARBA00047359"/>
    </source>
</evidence>
<dbReference type="CDD" id="cd01424">
    <property type="entry name" value="MGS_CPS_II"/>
    <property type="match status" value="1"/>
</dbReference>
<dbReference type="SUPFAM" id="SSF56059">
    <property type="entry name" value="Glutathione synthetase ATP-binding domain-like"/>
    <property type="match status" value="2"/>
</dbReference>
<dbReference type="OrthoDB" id="9804197at2"/>
<comment type="cofactor">
    <cofactor evidence="1">
        <name>Mn(2+)</name>
        <dbReference type="ChEBI" id="CHEBI:29035"/>
    </cofactor>
</comment>
<dbReference type="Gene3D" id="1.10.1030.10">
    <property type="entry name" value="Carbamoyl-phosphate synthetase, large subunit oligomerisation domain"/>
    <property type="match status" value="1"/>
</dbReference>
<dbReference type="Gene3D" id="3.40.50.1380">
    <property type="entry name" value="Methylglyoxal synthase-like domain"/>
    <property type="match status" value="1"/>
</dbReference>
<evidence type="ECO:0000256" key="14">
    <source>
        <dbReference type="ARBA" id="ARBA00023211"/>
    </source>
</evidence>
<evidence type="ECO:0000256" key="7">
    <source>
        <dbReference type="ARBA" id="ARBA00022605"/>
    </source>
</evidence>
<keyword evidence="6" id="KW-0436">Ligase</keyword>
<organism evidence="20 21">
    <name type="scientific">Lactobacillus psittaci DSM 15354</name>
    <dbReference type="NCBI Taxonomy" id="1122152"/>
    <lineage>
        <taxon>Bacteria</taxon>
        <taxon>Bacillati</taxon>
        <taxon>Bacillota</taxon>
        <taxon>Bacilli</taxon>
        <taxon>Lactobacillales</taxon>
        <taxon>Lactobacillaceae</taxon>
        <taxon>Lactobacillus</taxon>
    </lineage>
</organism>
<dbReference type="InterPro" id="IPR005479">
    <property type="entry name" value="CPAse_ATP-bd"/>
</dbReference>
<dbReference type="FunFam" id="3.30.470.20:FF:000026">
    <property type="entry name" value="Carbamoyl-phosphate synthase large chain"/>
    <property type="match status" value="1"/>
</dbReference>
<dbReference type="InterPro" id="IPR033937">
    <property type="entry name" value="MGS_CPS_CarB"/>
</dbReference>
<dbReference type="InterPro" id="IPR058047">
    <property type="entry name" value="CPSase_preATP-grasp"/>
</dbReference>
<dbReference type="RefSeq" id="WP_027825590.1">
    <property type="nucleotide sequence ID" value="NZ_AZFB01000002.1"/>
</dbReference>